<dbReference type="Gene3D" id="3.40.720.10">
    <property type="entry name" value="Alkaline Phosphatase, subunit A"/>
    <property type="match status" value="1"/>
</dbReference>
<dbReference type="EMBL" id="AP025292">
    <property type="protein sequence ID" value="BDC99338.1"/>
    <property type="molecule type" value="Genomic_DNA"/>
</dbReference>
<dbReference type="InterPro" id="IPR006124">
    <property type="entry name" value="Metalloenzyme"/>
</dbReference>
<gene>
    <name evidence="4" type="primary">deoB</name>
    <name evidence="7" type="ORF">PEPS_16190</name>
</gene>
<comment type="catalytic activity">
    <reaction evidence="4">
        <text>alpha-D-ribose 1-phosphate = D-ribose 5-phosphate</text>
        <dbReference type="Rhea" id="RHEA:18793"/>
        <dbReference type="ChEBI" id="CHEBI:57720"/>
        <dbReference type="ChEBI" id="CHEBI:78346"/>
        <dbReference type="EC" id="5.4.2.7"/>
    </reaction>
</comment>
<feature type="domain" description="Metalloenzyme" evidence="6">
    <location>
        <begin position="6"/>
        <end position="368"/>
    </location>
</feature>
<comment type="subcellular location">
    <subcellularLocation>
        <location evidence="4">Cytoplasm</location>
    </subcellularLocation>
</comment>
<keyword evidence="8" id="KW-1185">Reference proteome</keyword>
<dbReference type="Pfam" id="PF01676">
    <property type="entry name" value="Metalloenzyme"/>
    <property type="match status" value="1"/>
</dbReference>
<feature type="binding site" evidence="4">
    <location>
        <position position="320"/>
    </location>
    <ligand>
        <name>Mn(2+)</name>
        <dbReference type="ChEBI" id="CHEBI:29035"/>
        <label>1</label>
    </ligand>
</feature>
<dbReference type="Gene3D" id="3.30.70.1250">
    <property type="entry name" value="Phosphopentomutase"/>
    <property type="match status" value="1"/>
</dbReference>
<comment type="similarity">
    <text evidence="1 4">Belongs to the phosphopentomutase family.</text>
</comment>
<proteinExistence type="inferred from homology"/>
<comment type="cofactor">
    <cofactor evidence="4">
        <name>Mn(2+)</name>
        <dbReference type="ChEBI" id="CHEBI:29035"/>
    </cofactor>
    <text evidence="4">Binds 2 manganese ions.</text>
</comment>
<dbReference type="NCBIfam" id="NF003766">
    <property type="entry name" value="PRK05362.1"/>
    <property type="match status" value="1"/>
</dbReference>
<feature type="binding site" evidence="4">
    <location>
        <position position="332"/>
    </location>
    <ligand>
        <name>Mn(2+)</name>
        <dbReference type="ChEBI" id="CHEBI:29035"/>
        <label>2</label>
    </ligand>
</feature>
<dbReference type="NCBIfam" id="TIGR01696">
    <property type="entry name" value="deoB"/>
    <property type="match status" value="1"/>
</dbReference>
<dbReference type="PANTHER" id="PTHR21110:SF0">
    <property type="entry name" value="PHOSPHOPENTOMUTASE"/>
    <property type="match status" value="1"/>
</dbReference>
<feature type="binding site" evidence="4">
    <location>
        <position position="321"/>
    </location>
    <ligand>
        <name>Mn(2+)</name>
        <dbReference type="ChEBI" id="CHEBI:29035"/>
        <label>1</label>
    </ligand>
</feature>
<feature type="binding site" evidence="4">
    <location>
        <position position="279"/>
    </location>
    <ligand>
        <name>Mn(2+)</name>
        <dbReference type="ChEBI" id="CHEBI:29035"/>
        <label>2</label>
    </ligand>
</feature>
<feature type="binding site" evidence="4">
    <location>
        <position position="284"/>
    </location>
    <ligand>
        <name>Mn(2+)</name>
        <dbReference type="ChEBI" id="CHEBI:29035"/>
        <label>2</label>
    </ligand>
</feature>
<evidence type="ECO:0000259" key="6">
    <source>
        <dbReference type="Pfam" id="PF01676"/>
    </source>
</evidence>
<evidence type="ECO:0000256" key="5">
    <source>
        <dbReference type="NCBIfam" id="TIGR01696"/>
    </source>
</evidence>
<keyword evidence="2 4" id="KW-0479">Metal-binding</keyword>
<evidence type="ECO:0000256" key="4">
    <source>
        <dbReference type="HAMAP-Rule" id="MF_00740"/>
    </source>
</evidence>
<dbReference type="PANTHER" id="PTHR21110">
    <property type="entry name" value="PHOSPHOPENTOMUTASE"/>
    <property type="match status" value="1"/>
</dbReference>
<accession>A0ABM7VF85</accession>
<dbReference type="Proteomes" id="UP001354989">
    <property type="component" value="Chromosome"/>
</dbReference>
<comment type="catalytic activity">
    <reaction evidence="4">
        <text>2-deoxy-alpha-D-ribose 1-phosphate = 2-deoxy-D-ribose 5-phosphate</text>
        <dbReference type="Rhea" id="RHEA:27658"/>
        <dbReference type="ChEBI" id="CHEBI:57259"/>
        <dbReference type="ChEBI" id="CHEBI:62877"/>
        <dbReference type="EC" id="5.4.2.7"/>
    </reaction>
</comment>
<dbReference type="RefSeq" id="WP_338396738.1">
    <property type="nucleotide sequence ID" value="NZ_AP025292.1"/>
</dbReference>
<dbReference type="HAMAP" id="MF_00740">
    <property type="entry name" value="Phosphopentomut"/>
    <property type="match status" value="1"/>
</dbReference>
<dbReference type="SUPFAM" id="SSF143856">
    <property type="entry name" value="DeoB insert domain-like"/>
    <property type="match status" value="1"/>
</dbReference>
<organism evidence="7 8">
    <name type="scientific">Persicobacter psychrovividus</name>
    <dbReference type="NCBI Taxonomy" id="387638"/>
    <lineage>
        <taxon>Bacteria</taxon>
        <taxon>Pseudomonadati</taxon>
        <taxon>Bacteroidota</taxon>
        <taxon>Cytophagia</taxon>
        <taxon>Cytophagales</taxon>
        <taxon>Persicobacteraceae</taxon>
        <taxon>Persicobacter</taxon>
    </lineage>
</organism>
<protein>
    <recommendedName>
        <fullName evidence="4 5">Phosphopentomutase</fullName>
        <ecNumber evidence="4 5">5.4.2.7</ecNumber>
    </recommendedName>
    <alternativeName>
        <fullName evidence="4">Phosphodeoxyribomutase</fullName>
    </alternativeName>
</protein>
<keyword evidence="4" id="KW-0413">Isomerase</keyword>
<evidence type="ECO:0000256" key="2">
    <source>
        <dbReference type="ARBA" id="ARBA00022723"/>
    </source>
</evidence>
<comment type="function">
    <text evidence="4">Isomerase that catalyzes the conversion of deoxy-ribose 1-phosphate (dRib-1-P) and ribose 1-phosphate (Rib-1-P) to deoxy-ribose 5-phosphate (dRib-5-P) and ribose 5-phosphate (Rib-5-P), respectively.</text>
</comment>
<name>A0ABM7VF85_9BACT</name>
<evidence type="ECO:0000313" key="7">
    <source>
        <dbReference type="EMBL" id="BDC99338.1"/>
    </source>
</evidence>
<sequence>MKEVNRVILIILDSVGVGFAADAHEYGDLGANTLGHIADAVGLNVPNMQRMGLGNIGDFKGIAPIANAEGAFGKAKEVSKGKDTTTGHWEIAGELITTALPTYPDGFPEEIISEFEQKTGKKTFGNKVASGTAIINELGDQHVATGDLIVYTSADSVFQIAAHEEVVPLEDLYRYCEIAREMLSVGRVIARPFVGTSGQYTRTSGRHDYALEPGENMLSRIQAAGLDVRGVGKISDIFAGKGITHSVSTKNNMEGVDRTIEWIKEENKGLIFTNLVDFDMHFGHRRDVYGYQNALQEWDARIPEILAAMKEDDVLIISADHGNDPIFKGTDHTREHIPLLVAGQKVKAVNLGLRPSFKDIGETIEHILLQEPKEGSFANEILSF</sequence>
<feature type="binding site" evidence="4">
    <location>
        <position position="13"/>
    </location>
    <ligand>
        <name>Mn(2+)</name>
        <dbReference type="ChEBI" id="CHEBI:29035"/>
        <label>1</label>
    </ligand>
</feature>
<evidence type="ECO:0000313" key="8">
    <source>
        <dbReference type="Proteomes" id="UP001354989"/>
    </source>
</evidence>
<evidence type="ECO:0000256" key="1">
    <source>
        <dbReference type="ARBA" id="ARBA00010373"/>
    </source>
</evidence>
<dbReference type="InterPro" id="IPR017850">
    <property type="entry name" value="Alkaline_phosphatase_core_sf"/>
</dbReference>
<dbReference type="SUPFAM" id="SSF53649">
    <property type="entry name" value="Alkaline phosphatase-like"/>
    <property type="match status" value="1"/>
</dbReference>
<reference evidence="7 8" key="1">
    <citation type="submission" date="2021-12" db="EMBL/GenBank/DDBJ databases">
        <title>Genome sequencing of bacteria with rrn-lacking chromosome and rrn-plasmid.</title>
        <authorList>
            <person name="Anda M."/>
            <person name="Iwasaki W."/>
        </authorList>
    </citation>
    <scope>NUCLEOTIDE SEQUENCE [LARGE SCALE GENOMIC DNA]</scope>
    <source>
        <strain evidence="7 8">NBRC 101262</strain>
    </source>
</reference>
<keyword evidence="3 4" id="KW-0464">Manganese</keyword>
<comment type="pathway">
    <text evidence="4">Carbohydrate degradation; 2-deoxy-D-ribose 1-phosphate degradation; D-glyceraldehyde 3-phosphate and acetaldehyde from 2-deoxy-alpha-D-ribose 1-phosphate: step 1/2.</text>
</comment>
<dbReference type="PIRSF" id="PIRSF001491">
    <property type="entry name" value="Ppentomutase"/>
    <property type="match status" value="1"/>
</dbReference>
<evidence type="ECO:0000256" key="3">
    <source>
        <dbReference type="ARBA" id="ARBA00023211"/>
    </source>
</evidence>
<dbReference type="InterPro" id="IPR024052">
    <property type="entry name" value="Phosphopentomutase_DeoB_cap_sf"/>
</dbReference>
<dbReference type="CDD" id="cd16009">
    <property type="entry name" value="PPM"/>
    <property type="match status" value="1"/>
</dbReference>
<dbReference type="InterPro" id="IPR010045">
    <property type="entry name" value="DeoB"/>
</dbReference>
<keyword evidence="4" id="KW-0963">Cytoplasm</keyword>
<dbReference type="EC" id="5.4.2.7" evidence="4 5"/>